<evidence type="ECO:0000256" key="3">
    <source>
        <dbReference type="ARBA" id="ARBA00022692"/>
    </source>
</evidence>
<keyword evidence="2" id="KW-1003">Cell membrane</keyword>
<evidence type="ECO:0000256" key="6">
    <source>
        <dbReference type="SAM" id="Phobius"/>
    </source>
</evidence>
<accession>A0A543A9G1</accession>
<dbReference type="PIRSF" id="PIRSF006060">
    <property type="entry name" value="AA_transporter"/>
    <property type="match status" value="1"/>
</dbReference>
<feature type="transmembrane region" description="Helical" evidence="6">
    <location>
        <begin position="20"/>
        <end position="42"/>
    </location>
</feature>
<keyword evidence="3 6" id="KW-0812">Transmembrane</keyword>
<keyword evidence="8" id="KW-1185">Reference proteome</keyword>
<keyword evidence="4 6" id="KW-1133">Transmembrane helix</keyword>
<dbReference type="GO" id="GO:0005886">
    <property type="term" value="C:plasma membrane"/>
    <property type="evidence" value="ECO:0007669"/>
    <property type="project" value="UniProtKB-SubCell"/>
</dbReference>
<feature type="transmembrane region" description="Helical" evidence="6">
    <location>
        <begin position="48"/>
        <end position="68"/>
    </location>
</feature>
<organism evidence="7 8">
    <name type="scientific">Nocardioides albertanoniae</name>
    <dbReference type="NCBI Taxonomy" id="1175486"/>
    <lineage>
        <taxon>Bacteria</taxon>
        <taxon>Bacillati</taxon>
        <taxon>Actinomycetota</taxon>
        <taxon>Actinomycetes</taxon>
        <taxon>Propionibacteriales</taxon>
        <taxon>Nocardioidaceae</taxon>
        <taxon>Nocardioides</taxon>
    </lineage>
</organism>
<feature type="transmembrane region" description="Helical" evidence="6">
    <location>
        <begin position="340"/>
        <end position="361"/>
    </location>
</feature>
<evidence type="ECO:0000256" key="4">
    <source>
        <dbReference type="ARBA" id="ARBA00022989"/>
    </source>
</evidence>
<evidence type="ECO:0000313" key="7">
    <source>
        <dbReference type="EMBL" id="TQL69257.1"/>
    </source>
</evidence>
<dbReference type="Proteomes" id="UP000320209">
    <property type="component" value="Unassembled WGS sequence"/>
</dbReference>
<dbReference type="RefSeq" id="WP_141781156.1">
    <property type="nucleotide sequence ID" value="NZ_VFOV01000001.1"/>
</dbReference>
<dbReference type="EMBL" id="VFOV01000001">
    <property type="protein sequence ID" value="TQL69257.1"/>
    <property type="molecule type" value="Genomic_DNA"/>
</dbReference>
<feature type="transmembrane region" description="Helical" evidence="6">
    <location>
        <begin position="160"/>
        <end position="180"/>
    </location>
</feature>
<evidence type="ECO:0000256" key="5">
    <source>
        <dbReference type="ARBA" id="ARBA00023136"/>
    </source>
</evidence>
<feature type="transmembrane region" description="Helical" evidence="6">
    <location>
        <begin position="367"/>
        <end position="393"/>
    </location>
</feature>
<feature type="transmembrane region" description="Helical" evidence="6">
    <location>
        <begin position="130"/>
        <end position="148"/>
    </location>
</feature>
<feature type="transmembrane region" description="Helical" evidence="6">
    <location>
        <begin position="294"/>
        <end position="319"/>
    </location>
</feature>
<name>A0A543A9G1_9ACTN</name>
<feature type="transmembrane region" description="Helical" evidence="6">
    <location>
        <begin position="429"/>
        <end position="448"/>
    </location>
</feature>
<feature type="transmembrane region" description="Helical" evidence="6">
    <location>
        <begin position="88"/>
        <end position="110"/>
    </location>
</feature>
<dbReference type="AlphaFoldDB" id="A0A543A9G1"/>
<feature type="transmembrane region" description="Helical" evidence="6">
    <location>
        <begin position="200"/>
        <end position="219"/>
    </location>
</feature>
<gene>
    <name evidence="7" type="ORF">FB381_3161</name>
</gene>
<evidence type="ECO:0000256" key="2">
    <source>
        <dbReference type="ARBA" id="ARBA00022475"/>
    </source>
</evidence>
<evidence type="ECO:0000313" key="8">
    <source>
        <dbReference type="Proteomes" id="UP000320209"/>
    </source>
</evidence>
<reference evidence="7 8" key="1">
    <citation type="submission" date="2019-06" db="EMBL/GenBank/DDBJ databases">
        <title>Sequencing the genomes of 1000 actinobacteria strains.</title>
        <authorList>
            <person name="Klenk H.-P."/>
        </authorList>
    </citation>
    <scope>NUCLEOTIDE SEQUENCE [LARGE SCALE GENOMIC DNA]</scope>
    <source>
        <strain evidence="7 8">DSM 25218</strain>
    </source>
</reference>
<dbReference type="InterPro" id="IPR002293">
    <property type="entry name" value="AA/rel_permease1"/>
</dbReference>
<sequence length="474" mass="49991">MSNLAQEETPDLKRVMGPKLLLLFIVGDILGAGVYAVTGRIAGQVGGIAWLPFLVAFAVATLTAYSYLELVTKYPQAAGAALYTHKAFGVHFVTFLVAFTVVCSGITSASTSSGILASNLLLGFDVKSDGATLVVALLFMCLLAAINLRGVGESVKFNVVLTLVELTALAIVIAIGFAVIGRGDADFSQVTVFESADDKGMFMAVTVATAIAFFSMVGFEDSVNMVEETKDPERIFPKIMLTGLGIAVVLYMLVAVSVVAVIPPGKVLSPTNEDAGILIDVVKLGAPGLPIDSVFPFLTVFAVANTALINMLMASRLIYGMARQGVLPPVLGKVLPSRRTPWVAIAFTTVLALALITYVRLGSESAIVTALSGTTGLLLLAVFAIVNVCCLILRRDPAGSFRAPTWVPALGAVCCVYLLGPWARLEADMIQYRIAAGLLVIGIVLWGLTRIFFKPEGGHFADIEHMGDEPGDKA</sequence>
<dbReference type="OrthoDB" id="4568421at2"/>
<comment type="caution">
    <text evidence="7">The sequence shown here is derived from an EMBL/GenBank/DDBJ whole genome shotgun (WGS) entry which is preliminary data.</text>
</comment>
<feature type="transmembrane region" description="Helical" evidence="6">
    <location>
        <begin position="239"/>
        <end position="262"/>
    </location>
</feature>
<feature type="transmembrane region" description="Helical" evidence="6">
    <location>
        <begin position="405"/>
        <end position="423"/>
    </location>
</feature>
<dbReference type="InterPro" id="IPR050367">
    <property type="entry name" value="APC_superfamily"/>
</dbReference>
<comment type="subcellular location">
    <subcellularLocation>
        <location evidence="1">Cell membrane</location>
        <topology evidence="1">Multi-pass membrane protein</topology>
    </subcellularLocation>
</comment>
<dbReference type="PANTHER" id="PTHR42770">
    <property type="entry name" value="AMINO ACID TRANSPORTER-RELATED"/>
    <property type="match status" value="1"/>
</dbReference>
<dbReference type="Gene3D" id="1.20.1740.10">
    <property type="entry name" value="Amino acid/polyamine transporter I"/>
    <property type="match status" value="1"/>
</dbReference>
<dbReference type="GO" id="GO:0022857">
    <property type="term" value="F:transmembrane transporter activity"/>
    <property type="evidence" value="ECO:0007669"/>
    <property type="project" value="InterPro"/>
</dbReference>
<protein>
    <submittedName>
        <fullName evidence="7">Amino acid/polyamine/organocation transporter (APC superfamily)</fullName>
    </submittedName>
</protein>
<keyword evidence="5 6" id="KW-0472">Membrane</keyword>
<evidence type="ECO:0000256" key="1">
    <source>
        <dbReference type="ARBA" id="ARBA00004651"/>
    </source>
</evidence>
<dbReference type="PANTHER" id="PTHR42770:SF7">
    <property type="entry name" value="MEMBRANE PROTEIN"/>
    <property type="match status" value="1"/>
</dbReference>
<dbReference type="Pfam" id="PF13520">
    <property type="entry name" value="AA_permease_2"/>
    <property type="match status" value="1"/>
</dbReference>
<proteinExistence type="predicted"/>